<sequence length="411" mass="46083">MYNNFGDSRPVNLPGHVTEVFFVYDYVHVQKNVRNNTEPKQDLHFTEDGQSLVVQWRDMKALTPWQLQSDSFQKLFGMCDFTAGLAVPRCFFLTISSSMCCLQHLVRILWKSFLVTPGHSTGEISTSLSDVLAADKVQRLQQLTKFEVVSGGHERTFSFTQCALCNHTLEDADVECVAAKVIFIAGYLSRKIPFVVHDTEDETSDAALSSALVMEIDRGGPTQPTMSTALFVHSAVRLSEPKFRDEPNFERPSMSAVSPSFEVSKLRSWYAEFDVKQFEGIFDAIIPAGLQWNHIINNNINNNNIINNLKSNNNIINNIKSSNNINSNNNNIINNSNNNNSNNINNSSSNKNNSNNNDDNNVSASYSVMTSILYFKQKLFTSAANEIIIFNVNIIIFVLALLTYDAPYLTG</sequence>
<protein>
    <submittedName>
        <fullName evidence="3 4">Uncharacterized protein</fullName>
    </submittedName>
</protein>
<dbReference type="CTD" id="20209089"/>
<dbReference type="AlphaFoldDB" id="T1FJU0"/>
<proteinExistence type="predicted"/>
<feature type="region of interest" description="Disordered" evidence="1">
    <location>
        <begin position="330"/>
        <end position="360"/>
    </location>
</feature>
<reference evidence="5" key="1">
    <citation type="submission" date="2012-12" db="EMBL/GenBank/DDBJ databases">
        <authorList>
            <person name="Hellsten U."/>
            <person name="Grimwood J."/>
            <person name="Chapman J.A."/>
            <person name="Shapiro H."/>
            <person name="Aerts A."/>
            <person name="Otillar R.P."/>
            <person name="Terry A.Y."/>
            <person name="Boore J.L."/>
            <person name="Simakov O."/>
            <person name="Marletaz F."/>
            <person name="Cho S.-J."/>
            <person name="Edsinger-Gonzales E."/>
            <person name="Havlak P."/>
            <person name="Kuo D.-H."/>
            <person name="Larsson T."/>
            <person name="Lv J."/>
            <person name="Arendt D."/>
            <person name="Savage R."/>
            <person name="Osoegawa K."/>
            <person name="de Jong P."/>
            <person name="Lindberg D.R."/>
            <person name="Seaver E.C."/>
            <person name="Weisblat D.A."/>
            <person name="Putnam N.H."/>
            <person name="Grigoriev I.V."/>
            <person name="Rokhsar D.S."/>
        </authorList>
    </citation>
    <scope>NUCLEOTIDE SEQUENCE</scope>
</reference>
<dbReference type="RefSeq" id="XP_009011398.1">
    <property type="nucleotide sequence ID" value="XM_009013150.1"/>
</dbReference>
<dbReference type="EMBL" id="AMQM01008844">
    <property type="status" value="NOT_ANNOTATED_CDS"/>
    <property type="molecule type" value="Genomic_DNA"/>
</dbReference>
<dbReference type="KEGG" id="hro:HELRODRAFT_183552"/>
<organism evidence="4 5">
    <name type="scientific">Helobdella robusta</name>
    <name type="common">Californian leech</name>
    <dbReference type="NCBI Taxonomy" id="6412"/>
    <lineage>
        <taxon>Eukaryota</taxon>
        <taxon>Metazoa</taxon>
        <taxon>Spiralia</taxon>
        <taxon>Lophotrochozoa</taxon>
        <taxon>Annelida</taxon>
        <taxon>Clitellata</taxon>
        <taxon>Hirudinea</taxon>
        <taxon>Rhynchobdellida</taxon>
        <taxon>Glossiphoniidae</taxon>
        <taxon>Helobdella</taxon>
    </lineage>
</organism>
<keyword evidence="2" id="KW-0472">Membrane</keyword>
<evidence type="ECO:0000256" key="1">
    <source>
        <dbReference type="SAM" id="MobiDB-lite"/>
    </source>
</evidence>
<evidence type="ECO:0000313" key="3">
    <source>
        <dbReference type="EMBL" id="ESO10520.1"/>
    </source>
</evidence>
<dbReference type="HOGENOM" id="CLU_669527_0_0_1"/>
<keyword evidence="2" id="KW-0812">Transmembrane</keyword>
<dbReference type="Proteomes" id="UP000015101">
    <property type="component" value="Unassembled WGS sequence"/>
</dbReference>
<dbReference type="EnsemblMetazoa" id="HelroT183552">
    <property type="protein sequence ID" value="HelroP183552"/>
    <property type="gene ID" value="HelroG183552"/>
</dbReference>
<keyword evidence="2" id="KW-1133">Transmembrane helix</keyword>
<dbReference type="PANTHER" id="PTHR23353">
    <property type="entry name" value="RAB-GAP/TBC-RELATED"/>
    <property type="match status" value="1"/>
</dbReference>
<keyword evidence="5" id="KW-1185">Reference proteome</keyword>
<dbReference type="GeneID" id="20209089"/>
<reference evidence="3 5" key="2">
    <citation type="journal article" date="2013" name="Nature">
        <title>Insights into bilaterian evolution from three spiralian genomes.</title>
        <authorList>
            <person name="Simakov O."/>
            <person name="Marletaz F."/>
            <person name="Cho S.J."/>
            <person name="Edsinger-Gonzales E."/>
            <person name="Havlak P."/>
            <person name="Hellsten U."/>
            <person name="Kuo D.H."/>
            <person name="Larsson T."/>
            <person name="Lv J."/>
            <person name="Arendt D."/>
            <person name="Savage R."/>
            <person name="Osoegawa K."/>
            <person name="de Jong P."/>
            <person name="Grimwood J."/>
            <person name="Chapman J.A."/>
            <person name="Shapiro H."/>
            <person name="Aerts A."/>
            <person name="Otillar R.P."/>
            <person name="Terry A.Y."/>
            <person name="Boore J.L."/>
            <person name="Grigoriev I.V."/>
            <person name="Lindberg D.R."/>
            <person name="Seaver E.C."/>
            <person name="Weisblat D.A."/>
            <person name="Putnam N.H."/>
            <person name="Rokhsar D.S."/>
        </authorList>
    </citation>
    <scope>NUCLEOTIDE SEQUENCE</scope>
</reference>
<dbReference type="InParanoid" id="T1FJU0"/>
<feature type="transmembrane region" description="Helical" evidence="2">
    <location>
        <begin position="383"/>
        <end position="404"/>
    </location>
</feature>
<dbReference type="InterPro" id="IPR053019">
    <property type="entry name" value="GATA_zinc_finger"/>
</dbReference>
<dbReference type="EMBL" id="KB095859">
    <property type="protein sequence ID" value="ESO10520.1"/>
    <property type="molecule type" value="Genomic_DNA"/>
</dbReference>
<dbReference type="PANTHER" id="PTHR23353:SF23">
    <property type="entry name" value="PROTEIN HAIRLESS"/>
    <property type="match status" value="1"/>
</dbReference>
<gene>
    <name evidence="4" type="primary">20209089</name>
    <name evidence="3" type="ORF">HELRODRAFT_183552</name>
</gene>
<reference evidence="4" key="3">
    <citation type="submission" date="2015-06" db="UniProtKB">
        <authorList>
            <consortium name="EnsemblMetazoa"/>
        </authorList>
    </citation>
    <scope>IDENTIFICATION</scope>
</reference>
<evidence type="ECO:0000256" key="2">
    <source>
        <dbReference type="SAM" id="Phobius"/>
    </source>
</evidence>
<evidence type="ECO:0000313" key="5">
    <source>
        <dbReference type="Proteomes" id="UP000015101"/>
    </source>
</evidence>
<evidence type="ECO:0000313" key="4">
    <source>
        <dbReference type="EnsemblMetazoa" id="HelroP183552"/>
    </source>
</evidence>
<name>T1FJU0_HELRO</name>
<accession>T1FJU0</accession>